<evidence type="ECO:0000313" key="2">
    <source>
        <dbReference type="Proteomes" id="UP001152622"/>
    </source>
</evidence>
<accession>A0A9Q1ET81</accession>
<gene>
    <name evidence="1" type="ORF">SKAU_G00288490</name>
</gene>
<dbReference type="AlphaFoldDB" id="A0A9Q1ET81"/>
<evidence type="ECO:0000313" key="1">
    <source>
        <dbReference type="EMBL" id="KAJ8344656.1"/>
    </source>
</evidence>
<reference evidence="1" key="1">
    <citation type="journal article" date="2023" name="Science">
        <title>Genome structures resolve the early diversification of teleost fishes.</title>
        <authorList>
            <person name="Parey E."/>
            <person name="Louis A."/>
            <person name="Montfort J."/>
            <person name="Bouchez O."/>
            <person name="Roques C."/>
            <person name="Iampietro C."/>
            <person name="Lluch J."/>
            <person name="Castinel A."/>
            <person name="Donnadieu C."/>
            <person name="Desvignes T."/>
            <person name="Floi Bucao C."/>
            <person name="Jouanno E."/>
            <person name="Wen M."/>
            <person name="Mejri S."/>
            <person name="Dirks R."/>
            <person name="Jansen H."/>
            <person name="Henkel C."/>
            <person name="Chen W.J."/>
            <person name="Zahm M."/>
            <person name="Cabau C."/>
            <person name="Klopp C."/>
            <person name="Thompson A.W."/>
            <person name="Robinson-Rechavi M."/>
            <person name="Braasch I."/>
            <person name="Lecointre G."/>
            <person name="Bobe J."/>
            <person name="Postlethwait J.H."/>
            <person name="Berthelot C."/>
            <person name="Roest Crollius H."/>
            <person name="Guiguen Y."/>
        </authorList>
    </citation>
    <scope>NUCLEOTIDE SEQUENCE</scope>
    <source>
        <strain evidence="1">WJC10195</strain>
    </source>
</reference>
<proteinExistence type="predicted"/>
<comment type="caution">
    <text evidence="1">The sequence shown here is derived from an EMBL/GenBank/DDBJ whole genome shotgun (WGS) entry which is preliminary data.</text>
</comment>
<sequence>MFHQGGPAGEGREDISKLGYQLFQIMNLEIDVVHLLRFLSSGPVEVVVHGFNPLQDGVRPLAPGWSSRRPDLVVPRAEASGCLRNLSDQEEHIWAQLIPVTAVSCHHLLQHPFESLVELLDQPIVPIPGDGLGVGGTEGNCFWAVVLELDGVAAATGLYLVREIPFSLRHFQNPDQAKVFLSGAVEAGDEQLH</sequence>
<organism evidence="1 2">
    <name type="scientific">Synaphobranchus kaupii</name>
    <name type="common">Kaup's arrowtooth eel</name>
    <dbReference type="NCBI Taxonomy" id="118154"/>
    <lineage>
        <taxon>Eukaryota</taxon>
        <taxon>Metazoa</taxon>
        <taxon>Chordata</taxon>
        <taxon>Craniata</taxon>
        <taxon>Vertebrata</taxon>
        <taxon>Euteleostomi</taxon>
        <taxon>Actinopterygii</taxon>
        <taxon>Neopterygii</taxon>
        <taxon>Teleostei</taxon>
        <taxon>Anguilliformes</taxon>
        <taxon>Synaphobranchidae</taxon>
        <taxon>Synaphobranchus</taxon>
    </lineage>
</organism>
<protein>
    <submittedName>
        <fullName evidence="1">Uncharacterized protein</fullName>
    </submittedName>
</protein>
<keyword evidence="2" id="KW-1185">Reference proteome</keyword>
<name>A0A9Q1ET81_SYNKA</name>
<dbReference type="Proteomes" id="UP001152622">
    <property type="component" value="Chromosome 12"/>
</dbReference>
<dbReference type="EMBL" id="JAINUF010000012">
    <property type="protein sequence ID" value="KAJ8344656.1"/>
    <property type="molecule type" value="Genomic_DNA"/>
</dbReference>